<gene>
    <name evidence="2" type="ORF">M8H41_13990</name>
</gene>
<dbReference type="InterPro" id="IPR029044">
    <property type="entry name" value="Nucleotide-diphossugar_trans"/>
</dbReference>
<dbReference type="SUPFAM" id="SSF53448">
    <property type="entry name" value="Nucleotide-diphospho-sugar transferases"/>
    <property type="match status" value="1"/>
</dbReference>
<feature type="domain" description="Glycosyltransferase 2-like" evidence="1">
    <location>
        <begin position="5"/>
        <end position="129"/>
    </location>
</feature>
<reference evidence="2" key="1">
    <citation type="submission" date="2022-05" db="EMBL/GenBank/DDBJ databases">
        <title>Expanded diversity of anoxic marine methylotrophy in a Black Sea sulfate reducing microorganism.</title>
        <authorList>
            <person name="Fischer P.Q."/>
            <person name="Stams A.J.M."/>
            <person name="Villanueva L."/>
            <person name="Sousa D.Z."/>
        </authorList>
    </citation>
    <scope>NUCLEOTIDE SEQUENCE</scope>
    <source>
        <strain evidence="2">P130</strain>
    </source>
</reference>
<dbReference type="Pfam" id="PF00535">
    <property type="entry name" value="Glycos_transf_2"/>
    <property type="match status" value="1"/>
</dbReference>
<proteinExistence type="predicted"/>
<evidence type="ECO:0000313" key="3">
    <source>
        <dbReference type="Proteomes" id="UP001176021"/>
    </source>
</evidence>
<evidence type="ECO:0000313" key="2">
    <source>
        <dbReference type="EMBL" id="MDO0823958.1"/>
    </source>
</evidence>
<dbReference type="EC" id="2.4.-.-" evidence="2"/>
<sequence>MFATIIPAKNEEKSILATLTTILRLPISHIILVLNGCTDRTFELIRSIPDTRIHILYFSDPLGIDIPRAIGALYARHLGVKGVLFVDGDMSGDIYENLVKLLASIESGIDVALTNCYPYIPHRQKLANLVLKFRAKLNRELDLFKSLGLATPTHGPHALSERALQSLPLEAIAIPPLTLYWAKKSNLTIKVVASIPHEALHSPRKHRRHARLIAETIIGDCLMGLSLVQNEPPSRSLGKHNLLGYHPERRFDLLEYWEQSLKSQGMFYEQHIIIPGSSLPISNSSEGR</sequence>
<comment type="caution">
    <text evidence="2">The sequence shown here is derived from an EMBL/GenBank/DDBJ whole genome shotgun (WGS) entry which is preliminary data.</text>
</comment>
<accession>A0ABT8QRH4</accession>
<dbReference type="GO" id="GO:0016757">
    <property type="term" value="F:glycosyltransferase activity"/>
    <property type="evidence" value="ECO:0007669"/>
    <property type="project" value="UniProtKB-KW"/>
</dbReference>
<keyword evidence="3" id="KW-1185">Reference proteome</keyword>
<organism evidence="2 3">
    <name type="scientific">Desulfosporosinus nitroreducens</name>
    <dbReference type="NCBI Taxonomy" id="2018668"/>
    <lineage>
        <taxon>Bacteria</taxon>
        <taxon>Bacillati</taxon>
        <taxon>Bacillota</taxon>
        <taxon>Clostridia</taxon>
        <taxon>Eubacteriales</taxon>
        <taxon>Desulfitobacteriaceae</taxon>
        <taxon>Desulfosporosinus</taxon>
    </lineage>
</organism>
<dbReference type="RefSeq" id="WP_252473044.1">
    <property type="nucleotide sequence ID" value="NZ_JAMHFY010000033.1"/>
</dbReference>
<dbReference type="Gene3D" id="3.90.550.10">
    <property type="entry name" value="Spore Coat Polysaccharide Biosynthesis Protein SpsA, Chain A"/>
    <property type="match status" value="1"/>
</dbReference>
<evidence type="ECO:0000259" key="1">
    <source>
        <dbReference type="Pfam" id="PF00535"/>
    </source>
</evidence>
<protein>
    <submittedName>
        <fullName evidence="2">Glycosyltransferase</fullName>
        <ecNumber evidence="2">2.4.-.-</ecNumber>
    </submittedName>
</protein>
<dbReference type="EMBL" id="JAMJEV010000011">
    <property type="protein sequence ID" value="MDO0823958.1"/>
    <property type="molecule type" value="Genomic_DNA"/>
</dbReference>
<dbReference type="Proteomes" id="UP001176021">
    <property type="component" value="Unassembled WGS sequence"/>
</dbReference>
<name>A0ABT8QRH4_9FIRM</name>
<keyword evidence="2" id="KW-0808">Transferase</keyword>
<keyword evidence="2" id="KW-0328">Glycosyltransferase</keyword>
<dbReference type="InterPro" id="IPR001173">
    <property type="entry name" value="Glyco_trans_2-like"/>
</dbReference>